<keyword evidence="3" id="KW-0812">Transmembrane</keyword>
<proteinExistence type="predicted"/>
<dbReference type="PROSITE" id="PS50089">
    <property type="entry name" value="ZF_RING_2"/>
    <property type="match status" value="1"/>
</dbReference>
<evidence type="ECO:0000259" key="4">
    <source>
        <dbReference type="PROSITE" id="PS50089"/>
    </source>
</evidence>
<keyword evidence="3" id="KW-0472">Membrane</keyword>
<feature type="transmembrane region" description="Helical" evidence="3">
    <location>
        <begin position="149"/>
        <end position="173"/>
    </location>
</feature>
<dbReference type="AlphaFoldDB" id="A0A7S0F8F3"/>
<organism evidence="5">
    <name type="scientific">Pyrodinium bahamense</name>
    <dbReference type="NCBI Taxonomy" id="73915"/>
    <lineage>
        <taxon>Eukaryota</taxon>
        <taxon>Sar</taxon>
        <taxon>Alveolata</taxon>
        <taxon>Dinophyceae</taxon>
        <taxon>Gonyaulacales</taxon>
        <taxon>Pyrocystaceae</taxon>
        <taxon>Pyrodinium</taxon>
    </lineage>
</organism>
<keyword evidence="1" id="KW-0862">Zinc</keyword>
<dbReference type="SUPFAM" id="SSF57850">
    <property type="entry name" value="RING/U-box"/>
    <property type="match status" value="1"/>
</dbReference>
<keyword evidence="1" id="KW-0479">Metal-binding</keyword>
<dbReference type="PANTHER" id="PTHR47258">
    <property type="match status" value="1"/>
</dbReference>
<feature type="transmembrane region" description="Helical" evidence="3">
    <location>
        <begin position="112"/>
        <end position="129"/>
    </location>
</feature>
<dbReference type="Gene3D" id="3.30.40.10">
    <property type="entry name" value="Zinc/RING finger domain, C3HC4 (zinc finger)"/>
    <property type="match status" value="1"/>
</dbReference>
<feature type="compositionally biased region" description="Gly residues" evidence="2">
    <location>
        <begin position="23"/>
        <end position="35"/>
    </location>
</feature>
<protein>
    <recommendedName>
        <fullName evidence="4">RING-type domain-containing protein</fullName>
    </recommendedName>
</protein>
<sequence>MRTLSQVLADVFVHAPTNQNAGAAGGGGSSGGGSNRGQYHPLRRGQPTVEANRELFEESQRHVAASALTQAYCLACCMLALVLALTVCTVLVYAKGYAVYLSEKDKPCDQPLSRWLIVTLVAFPVRIALDVFRRCWHWASGEEGISRQISVIMTAWQMVGNPVLLSFGFWWLLHCKTCQKTSPELHGFVQLFYIYQVALWMGTLFVLFSLTSLLLWMQRNGLLDSGPGQHAAASPDVIHKIETIQFDPALFSGGQEDERQPPECCVCQAPFDATRTIKRTPCGHFFHEECLGTWLGKFAKSCPLCRTNLEDAVASQEV</sequence>
<dbReference type="EMBL" id="HBEG01002294">
    <property type="protein sequence ID" value="CAD8345499.1"/>
    <property type="molecule type" value="Transcribed_RNA"/>
</dbReference>
<accession>A0A7S0F8F3</accession>
<dbReference type="SMART" id="SM00184">
    <property type="entry name" value="RING"/>
    <property type="match status" value="1"/>
</dbReference>
<evidence type="ECO:0000256" key="1">
    <source>
        <dbReference type="PROSITE-ProRule" id="PRU00175"/>
    </source>
</evidence>
<feature type="transmembrane region" description="Helical" evidence="3">
    <location>
        <begin position="71"/>
        <end position="92"/>
    </location>
</feature>
<keyword evidence="1" id="KW-0863">Zinc-finger</keyword>
<feature type="transmembrane region" description="Helical" evidence="3">
    <location>
        <begin position="193"/>
        <end position="216"/>
    </location>
</feature>
<dbReference type="GO" id="GO:0008270">
    <property type="term" value="F:zinc ion binding"/>
    <property type="evidence" value="ECO:0007669"/>
    <property type="project" value="UniProtKB-KW"/>
</dbReference>
<evidence type="ECO:0000256" key="3">
    <source>
        <dbReference type="SAM" id="Phobius"/>
    </source>
</evidence>
<dbReference type="InterPro" id="IPR013083">
    <property type="entry name" value="Znf_RING/FYVE/PHD"/>
</dbReference>
<dbReference type="PANTHER" id="PTHR47258:SF1">
    <property type="entry name" value="E3 UBIQUITIN-PROTEIN LIGASE XERICO-RELATED"/>
    <property type="match status" value="1"/>
</dbReference>
<dbReference type="Pfam" id="PF13639">
    <property type="entry name" value="zf-RING_2"/>
    <property type="match status" value="1"/>
</dbReference>
<evidence type="ECO:0000313" key="5">
    <source>
        <dbReference type="EMBL" id="CAD8345499.1"/>
    </source>
</evidence>
<dbReference type="InterPro" id="IPR001841">
    <property type="entry name" value="Znf_RING"/>
</dbReference>
<feature type="domain" description="RING-type" evidence="4">
    <location>
        <begin position="264"/>
        <end position="306"/>
    </location>
</feature>
<reference evidence="5" key="1">
    <citation type="submission" date="2021-01" db="EMBL/GenBank/DDBJ databases">
        <authorList>
            <person name="Corre E."/>
            <person name="Pelletier E."/>
            <person name="Niang G."/>
            <person name="Scheremetjew M."/>
            <person name="Finn R."/>
            <person name="Kale V."/>
            <person name="Holt S."/>
            <person name="Cochrane G."/>
            <person name="Meng A."/>
            <person name="Brown T."/>
            <person name="Cohen L."/>
        </authorList>
    </citation>
    <scope>NUCLEOTIDE SEQUENCE</scope>
    <source>
        <strain evidence="5">Pbaha01</strain>
    </source>
</reference>
<feature type="region of interest" description="Disordered" evidence="2">
    <location>
        <begin position="19"/>
        <end position="43"/>
    </location>
</feature>
<gene>
    <name evidence="5" type="ORF">PBAH0796_LOCUS1237</name>
</gene>
<keyword evidence="3" id="KW-1133">Transmembrane helix</keyword>
<evidence type="ECO:0000256" key="2">
    <source>
        <dbReference type="SAM" id="MobiDB-lite"/>
    </source>
</evidence>
<dbReference type="InterPro" id="IPR044249">
    <property type="entry name" value="XERICO-like"/>
</dbReference>
<name>A0A7S0F8F3_9DINO</name>